<dbReference type="GO" id="GO:0005886">
    <property type="term" value="C:plasma membrane"/>
    <property type="evidence" value="ECO:0007669"/>
    <property type="project" value="TreeGrafter"/>
</dbReference>
<dbReference type="SUPFAM" id="SSF81296">
    <property type="entry name" value="E set domains"/>
    <property type="match status" value="1"/>
</dbReference>
<dbReference type="Gene3D" id="1.10.287.70">
    <property type="match status" value="1"/>
</dbReference>
<keyword evidence="3 11" id="KW-0633">Potassium transport</keyword>
<dbReference type="Proteomes" id="UP000596742">
    <property type="component" value="Unassembled WGS sequence"/>
</dbReference>
<evidence type="ECO:0000256" key="9">
    <source>
        <dbReference type="ARBA" id="ARBA00023136"/>
    </source>
</evidence>
<dbReference type="Pfam" id="PF17655">
    <property type="entry name" value="IRK_C"/>
    <property type="match status" value="1"/>
</dbReference>
<evidence type="ECO:0000256" key="5">
    <source>
        <dbReference type="ARBA" id="ARBA00022882"/>
    </source>
</evidence>
<protein>
    <submittedName>
        <fullName evidence="15">Uncharacterized protein</fullName>
    </submittedName>
</protein>
<organism evidence="15 16">
    <name type="scientific">Mytilus galloprovincialis</name>
    <name type="common">Mediterranean mussel</name>
    <dbReference type="NCBI Taxonomy" id="29158"/>
    <lineage>
        <taxon>Eukaryota</taxon>
        <taxon>Metazoa</taxon>
        <taxon>Spiralia</taxon>
        <taxon>Lophotrochozoa</taxon>
        <taxon>Mollusca</taxon>
        <taxon>Bivalvia</taxon>
        <taxon>Autobranchia</taxon>
        <taxon>Pteriomorphia</taxon>
        <taxon>Mytilida</taxon>
        <taxon>Mytiloidea</taxon>
        <taxon>Mytilidae</taxon>
        <taxon>Mytilinae</taxon>
        <taxon>Mytilus</taxon>
    </lineage>
</organism>
<comment type="caution">
    <text evidence="15">The sequence shown here is derived from an EMBL/GenBank/DDBJ whole genome shotgun (WGS) entry which is preliminary data.</text>
</comment>
<reference evidence="15" key="1">
    <citation type="submission" date="2018-11" db="EMBL/GenBank/DDBJ databases">
        <authorList>
            <person name="Alioto T."/>
            <person name="Alioto T."/>
        </authorList>
    </citation>
    <scope>NUCLEOTIDE SEQUENCE</scope>
</reference>
<evidence type="ECO:0000256" key="8">
    <source>
        <dbReference type="ARBA" id="ARBA00023065"/>
    </source>
</evidence>
<proteinExistence type="inferred from homology"/>
<keyword evidence="7 12" id="KW-1133">Transmembrane helix</keyword>
<keyword evidence="6 11" id="KW-0630">Potassium</keyword>
<dbReference type="EMBL" id="UYJE01002912">
    <property type="protein sequence ID" value="VDI14815.1"/>
    <property type="molecule type" value="Genomic_DNA"/>
</dbReference>
<dbReference type="SUPFAM" id="SSF81324">
    <property type="entry name" value="Voltage-gated potassium channels"/>
    <property type="match status" value="1"/>
</dbReference>
<evidence type="ECO:0000313" key="16">
    <source>
        <dbReference type="Proteomes" id="UP000596742"/>
    </source>
</evidence>
<evidence type="ECO:0000256" key="7">
    <source>
        <dbReference type="ARBA" id="ARBA00022989"/>
    </source>
</evidence>
<name>A0A8B6D6Z1_MYTGA</name>
<evidence type="ECO:0000256" key="1">
    <source>
        <dbReference type="ARBA" id="ARBA00004141"/>
    </source>
</evidence>
<evidence type="ECO:0000256" key="6">
    <source>
        <dbReference type="ARBA" id="ARBA00022958"/>
    </source>
</evidence>
<keyword evidence="4 11" id="KW-0812">Transmembrane</keyword>
<keyword evidence="10 11" id="KW-0407">Ion channel</keyword>
<dbReference type="AlphaFoldDB" id="A0A8B6D6Z1"/>
<dbReference type="Gene3D" id="2.60.40.1400">
    <property type="entry name" value="G protein-activated inward rectifier potassium channel 1"/>
    <property type="match status" value="1"/>
</dbReference>
<dbReference type="InterPro" id="IPR013518">
    <property type="entry name" value="K_chnl_inward-rec_Kir_cyto"/>
</dbReference>
<feature type="domain" description="Potassium channel inwardly rectifying transmembrane" evidence="13">
    <location>
        <begin position="22"/>
        <end position="161"/>
    </location>
</feature>
<keyword evidence="8 11" id="KW-0406">Ion transport</keyword>
<dbReference type="FunFam" id="1.10.287.70:FF:000019">
    <property type="entry name" value="G protein-activated inward rectifier potassium channel 1"/>
    <property type="match status" value="1"/>
</dbReference>
<keyword evidence="9 12" id="KW-0472">Membrane</keyword>
<evidence type="ECO:0000256" key="4">
    <source>
        <dbReference type="ARBA" id="ARBA00022692"/>
    </source>
</evidence>
<feature type="transmembrane region" description="Helical" evidence="12">
    <location>
        <begin position="131"/>
        <end position="157"/>
    </location>
</feature>
<feature type="transmembrane region" description="Helical" evidence="12">
    <location>
        <begin position="59"/>
        <end position="80"/>
    </location>
</feature>
<feature type="domain" description="Inward rectifier potassium channel C-terminal" evidence="14">
    <location>
        <begin position="169"/>
        <end position="339"/>
    </location>
</feature>
<dbReference type="PANTHER" id="PTHR11767:SF61">
    <property type="entry name" value="IRK_C DOMAIN-CONTAINING PROTEIN"/>
    <property type="match status" value="1"/>
</dbReference>
<keyword evidence="2 11" id="KW-0813">Transport</keyword>
<dbReference type="InterPro" id="IPR040445">
    <property type="entry name" value="Kir_TM"/>
</dbReference>
<dbReference type="GO" id="GO:0034765">
    <property type="term" value="P:regulation of monoatomic ion transmembrane transport"/>
    <property type="evidence" value="ECO:0007669"/>
    <property type="project" value="TreeGrafter"/>
</dbReference>
<evidence type="ECO:0000313" key="15">
    <source>
        <dbReference type="EMBL" id="VDI14815.1"/>
    </source>
</evidence>
<dbReference type="GO" id="GO:0034702">
    <property type="term" value="C:monoatomic ion channel complex"/>
    <property type="evidence" value="ECO:0007669"/>
    <property type="project" value="UniProtKB-KW"/>
</dbReference>
<dbReference type="InterPro" id="IPR014756">
    <property type="entry name" value="Ig_E-set"/>
</dbReference>
<evidence type="ECO:0000256" key="2">
    <source>
        <dbReference type="ARBA" id="ARBA00022448"/>
    </source>
</evidence>
<dbReference type="OrthoDB" id="273257at2759"/>
<evidence type="ECO:0000256" key="10">
    <source>
        <dbReference type="ARBA" id="ARBA00023303"/>
    </source>
</evidence>
<dbReference type="PRINTS" id="PR01320">
    <property type="entry name" value="KIRCHANNEL"/>
</dbReference>
<sequence length="396" mass="45784">MMSRMHLRDRGKLQRKPSERLVDKNCRTHISAIGIRGWRKQYMFDFFTTMVDIRWRWNILIFVGGFVVTWLIFAIFYWIIGFFNGDYEDDTSDLHKPCIKNLRSFLSAYLFSIETQSTIGYGFYYVTEECLMAYTCVLLQSILGAALQAALAGLVVAKVRRGRKDNNTIIFSSNACIFADGLQLKLVFRVADTRKIHAINVNVKGYLFRKIVSEEGKNIPIKQEIVNFNVEGGCKGLYLAWPQQIVHTIDEKSPFWNLSKEDLQQENFELIIVFFGEVATVGRPFETDVSYLAWDIKWGYKFQAMEHKIDNEMDRFFVDIENFNKVVPVSTPTCNAKDLRLAMSRNSLDLPDYIRENMKQSKPSPLFSRQNSVADKYLDAPISGFNDTDQFSALPQ</sequence>
<evidence type="ECO:0000256" key="11">
    <source>
        <dbReference type="RuleBase" id="RU003822"/>
    </source>
</evidence>
<evidence type="ECO:0000256" key="3">
    <source>
        <dbReference type="ARBA" id="ARBA00022538"/>
    </source>
</evidence>
<dbReference type="GO" id="GO:0005242">
    <property type="term" value="F:inward rectifier potassium channel activity"/>
    <property type="evidence" value="ECO:0007669"/>
    <property type="project" value="InterPro"/>
</dbReference>
<dbReference type="Pfam" id="PF01007">
    <property type="entry name" value="IRK"/>
    <property type="match status" value="1"/>
</dbReference>
<keyword evidence="16" id="KW-1185">Reference proteome</keyword>
<dbReference type="InterPro" id="IPR016449">
    <property type="entry name" value="K_chnl_inward-rec_Kir"/>
</dbReference>
<comment type="similarity">
    <text evidence="11">Belongs to the inward rectifier-type potassium channel (TC 1.A.2.1) family.</text>
</comment>
<dbReference type="InterPro" id="IPR041647">
    <property type="entry name" value="IRK_C"/>
</dbReference>
<accession>A0A8B6D6Z1</accession>
<keyword evidence="5 11" id="KW-0851">Voltage-gated channel</keyword>
<dbReference type="GO" id="GO:1990573">
    <property type="term" value="P:potassium ion import across plasma membrane"/>
    <property type="evidence" value="ECO:0007669"/>
    <property type="project" value="TreeGrafter"/>
</dbReference>
<evidence type="ECO:0000256" key="12">
    <source>
        <dbReference type="SAM" id="Phobius"/>
    </source>
</evidence>
<evidence type="ECO:0000259" key="13">
    <source>
        <dbReference type="Pfam" id="PF01007"/>
    </source>
</evidence>
<evidence type="ECO:0000259" key="14">
    <source>
        <dbReference type="Pfam" id="PF17655"/>
    </source>
</evidence>
<gene>
    <name evidence="15" type="ORF">MGAL_10B045371</name>
</gene>
<dbReference type="PANTHER" id="PTHR11767">
    <property type="entry name" value="INWARD RECTIFIER POTASSIUM CHANNEL"/>
    <property type="match status" value="1"/>
</dbReference>
<comment type="subcellular location">
    <subcellularLocation>
        <location evidence="1 11">Membrane</location>
        <topology evidence="1 11">Multi-pass membrane protein</topology>
    </subcellularLocation>
</comment>